<sequence>FYNVCTNLVNFEDMAPLPPREQRHPFHRYQGLEYSDQDIVDFKERLERIYYRGTHGVHVLDFKGMPELMRDVLYARKSQETYELEGVHLSSGITYRGGDGVPRFC</sequence>
<evidence type="ECO:0000313" key="1">
    <source>
        <dbReference type="EMBL" id="GFD27510.1"/>
    </source>
</evidence>
<organism evidence="1">
    <name type="scientific">Tanacetum cinerariifolium</name>
    <name type="common">Dalmatian daisy</name>
    <name type="synonym">Chrysanthemum cinerariifolium</name>
    <dbReference type="NCBI Taxonomy" id="118510"/>
    <lineage>
        <taxon>Eukaryota</taxon>
        <taxon>Viridiplantae</taxon>
        <taxon>Streptophyta</taxon>
        <taxon>Embryophyta</taxon>
        <taxon>Tracheophyta</taxon>
        <taxon>Spermatophyta</taxon>
        <taxon>Magnoliopsida</taxon>
        <taxon>eudicotyledons</taxon>
        <taxon>Gunneridae</taxon>
        <taxon>Pentapetalae</taxon>
        <taxon>asterids</taxon>
        <taxon>campanulids</taxon>
        <taxon>Asterales</taxon>
        <taxon>Asteraceae</taxon>
        <taxon>Asteroideae</taxon>
        <taxon>Anthemideae</taxon>
        <taxon>Anthemidinae</taxon>
        <taxon>Tanacetum</taxon>
    </lineage>
</organism>
<reference evidence="1" key="1">
    <citation type="journal article" date="2019" name="Sci. Rep.">
        <title>Draft genome of Tanacetum cinerariifolium, the natural source of mosquito coil.</title>
        <authorList>
            <person name="Yamashiro T."/>
            <person name="Shiraishi A."/>
            <person name="Satake H."/>
            <person name="Nakayama K."/>
        </authorList>
    </citation>
    <scope>NUCLEOTIDE SEQUENCE</scope>
</reference>
<gene>
    <name evidence="1" type="ORF">Tci_899479</name>
</gene>
<feature type="non-terminal residue" evidence="1">
    <location>
        <position position="1"/>
    </location>
</feature>
<comment type="caution">
    <text evidence="1">The sequence shown here is derived from an EMBL/GenBank/DDBJ whole genome shotgun (WGS) entry which is preliminary data.</text>
</comment>
<dbReference type="AlphaFoldDB" id="A0A699UY88"/>
<proteinExistence type="predicted"/>
<accession>A0A699UY88</accession>
<protein>
    <submittedName>
        <fullName evidence="1">Uncharacterized protein</fullName>
    </submittedName>
</protein>
<dbReference type="EMBL" id="BKCJ011377555">
    <property type="protein sequence ID" value="GFD27510.1"/>
    <property type="molecule type" value="Genomic_DNA"/>
</dbReference>
<name>A0A699UY88_TANCI</name>